<dbReference type="InterPro" id="IPR004619">
    <property type="entry name" value="Type_III_PanK"/>
</dbReference>
<organism evidence="17 18">
    <name type="scientific">Peptoniphilus asaccharolyticus DSM 20463</name>
    <dbReference type="NCBI Taxonomy" id="573058"/>
    <lineage>
        <taxon>Bacteria</taxon>
        <taxon>Bacillati</taxon>
        <taxon>Bacillota</taxon>
        <taxon>Tissierellia</taxon>
        <taxon>Tissierellales</taxon>
        <taxon>Peptoniphilaceae</taxon>
        <taxon>Peptoniphilus</taxon>
    </lineage>
</organism>
<comment type="similarity">
    <text evidence="14 16">Belongs to the type III pantothenate kinase family.</text>
</comment>
<evidence type="ECO:0000256" key="9">
    <source>
        <dbReference type="ARBA" id="ARBA00022741"/>
    </source>
</evidence>
<evidence type="ECO:0000256" key="13">
    <source>
        <dbReference type="ARBA" id="ARBA00022993"/>
    </source>
</evidence>
<dbReference type="EMBL" id="FWWR01000011">
    <property type="protein sequence ID" value="SMB90161.1"/>
    <property type="molecule type" value="Genomic_DNA"/>
</dbReference>
<evidence type="ECO:0000256" key="4">
    <source>
        <dbReference type="ARBA" id="ARBA00005225"/>
    </source>
</evidence>
<dbReference type="HAMAP" id="MF_01274">
    <property type="entry name" value="Pantothen_kinase_3"/>
    <property type="match status" value="1"/>
</dbReference>
<evidence type="ECO:0000256" key="1">
    <source>
        <dbReference type="ARBA" id="ARBA00001206"/>
    </source>
</evidence>
<protein>
    <recommendedName>
        <fullName evidence="15 16">Type III pantothenate kinase</fullName>
        <ecNumber evidence="6 16">2.7.1.33</ecNumber>
    </recommendedName>
    <alternativeName>
        <fullName evidence="16">PanK-III</fullName>
    </alternativeName>
    <alternativeName>
        <fullName evidence="16">Pantothenic acid kinase</fullName>
    </alternativeName>
</protein>
<comment type="cofactor">
    <cofactor evidence="2">
        <name>K(+)</name>
        <dbReference type="ChEBI" id="CHEBI:29103"/>
    </cofactor>
</comment>
<dbReference type="EC" id="2.7.1.33" evidence="6 16"/>
<keyword evidence="9 16" id="KW-0547">Nucleotide-binding</keyword>
<evidence type="ECO:0000256" key="2">
    <source>
        <dbReference type="ARBA" id="ARBA00001958"/>
    </source>
</evidence>
<feature type="binding site" evidence="16">
    <location>
        <position position="100"/>
    </location>
    <ligand>
        <name>substrate</name>
    </ligand>
</feature>
<dbReference type="Gene3D" id="3.30.420.40">
    <property type="match status" value="2"/>
</dbReference>
<evidence type="ECO:0000256" key="8">
    <source>
        <dbReference type="ARBA" id="ARBA00022679"/>
    </source>
</evidence>
<evidence type="ECO:0000256" key="3">
    <source>
        <dbReference type="ARBA" id="ARBA00004496"/>
    </source>
</evidence>
<dbReference type="CDD" id="cd24015">
    <property type="entry name" value="ASKHA_NBD_PanK-III"/>
    <property type="match status" value="1"/>
</dbReference>
<dbReference type="PANTHER" id="PTHR34265">
    <property type="entry name" value="TYPE III PANTOTHENATE KINASE"/>
    <property type="match status" value="1"/>
</dbReference>
<evidence type="ECO:0000256" key="12">
    <source>
        <dbReference type="ARBA" id="ARBA00022958"/>
    </source>
</evidence>
<evidence type="ECO:0000256" key="6">
    <source>
        <dbReference type="ARBA" id="ARBA00012102"/>
    </source>
</evidence>
<comment type="function">
    <text evidence="16">Catalyzes the phosphorylation of pantothenate (Pan), the first step in CoA biosynthesis.</text>
</comment>
<keyword evidence="11 16" id="KW-0067">ATP-binding</keyword>
<feature type="binding site" evidence="16">
    <location>
        <begin position="6"/>
        <end position="13"/>
    </location>
    <ligand>
        <name>ATP</name>
        <dbReference type="ChEBI" id="CHEBI:30616"/>
    </ligand>
</feature>
<dbReference type="OrthoDB" id="9804707at2"/>
<dbReference type="SUPFAM" id="SSF53067">
    <property type="entry name" value="Actin-like ATPase domain"/>
    <property type="match status" value="2"/>
</dbReference>
<evidence type="ECO:0000256" key="7">
    <source>
        <dbReference type="ARBA" id="ARBA00022490"/>
    </source>
</evidence>
<dbReference type="RefSeq" id="WP_084231146.1">
    <property type="nucleotide sequence ID" value="NZ_FWWR01000011.1"/>
</dbReference>
<comment type="subunit">
    <text evidence="5 16">Homodimer.</text>
</comment>
<dbReference type="NCBIfam" id="TIGR00671">
    <property type="entry name" value="baf"/>
    <property type="match status" value="1"/>
</dbReference>
<evidence type="ECO:0000256" key="10">
    <source>
        <dbReference type="ARBA" id="ARBA00022777"/>
    </source>
</evidence>
<dbReference type="UniPathway" id="UPA00241">
    <property type="reaction ID" value="UER00352"/>
</dbReference>
<feature type="binding site" evidence="16">
    <location>
        <position position="184"/>
    </location>
    <ligand>
        <name>substrate</name>
    </ligand>
</feature>
<dbReference type="AlphaFoldDB" id="A0A1W1VAT6"/>
<comment type="subcellular location">
    <subcellularLocation>
        <location evidence="3 16">Cytoplasm</location>
    </subcellularLocation>
</comment>
<evidence type="ECO:0000313" key="17">
    <source>
        <dbReference type="EMBL" id="SMB90161.1"/>
    </source>
</evidence>
<comment type="cofactor">
    <cofactor evidence="16">
        <name>NH4(+)</name>
        <dbReference type="ChEBI" id="CHEBI:28938"/>
    </cofactor>
    <cofactor evidence="16">
        <name>K(+)</name>
        <dbReference type="ChEBI" id="CHEBI:29103"/>
    </cofactor>
    <text evidence="16">A monovalent cation. Ammonium or potassium.</text>
</comment>
<dbReference type="NCBIfam" id="NF009855">
    <property type="entry name" value="PRK13321.1"/>
    <property type="match status" value="1"/>
</dbReference>
<keyword evidence="10 16" id="KW-0418">Kinase</keyword>
<dbReference type="InterPro" id="IPR043129">
    <property type="entry name" value="ATPase_NBD"/>
</dbReference>
<feature type="binding site" evidence="16">
    <location>
        <position position="129"/>
    </location>
    <ligand>
        <name>K(+)</name>
        <dbReference type="ChEBI" id="CHEBI:29103"/>
    </ligand>
</feature>
<dbReference type="GO" id="GO:0005524">
    <property type="term" value="F:ATP binding"/>
    <property type="evidence" value="ECO:0007669"/>
    <property type="project" value="UniProtKB-UniRule"/>
</dbReference>
<dbReference type="NCBIfam" id="NF009848">
    <property type="entry name" value="PRK13318.1-6"/>
    <property type="match status" value="1"/>
</dbReference>
<sequence length="263" mass="29388">MLLVIDVGNTSIVYGVYQDKELIQNFRIATVKTRSSDEYGMIFQNTLSHAGIELNEIENVIISSVVPNLMHTLPSMIIKYFGKMPIIVNTELNYDLKVEYDNPSAVGADRIVNAVAALEVYGGPCIIIDIGTAMTFCVVDEERIYRGGLIFPGIGISAEALFERTSKLPRIEIKRTEKVVQTNTVASMQSGLYHGYNVLIDGIIEKIMLEMGFDEEKTKIISTGGFSTLLTHESKYDIIIDKYLTLDGLRIIYDMNRDKILGN</sequence>
<keyword evidence="16" id="KW-0479">Metal-binding</keyword>
<reference evidence="18" key="1">
    <citation type="submission" date="2017-04" db="EMBL/GenBank/DDBJ databases">
        <authorList>
            <person name="Varghese N."/>
            <person name="Submissions S."/>
        </authorList>
    </citation>
    <scope>NUCLEOTIDE SEQUENCE [LARGE SCALE GENOMIC DNA]</scope>
    <source>
        <strain evidence="18">DSM 20463</strain>
    </source>
</reference>
<evidence type="ECO:0000256" key="16">
    <source>
        <dbReference type="HAMAP-Rule" id="MF_01274"/>
    </source>
</evidence>
<keyword evidence="18" id="KW-1185">Reference proteome</keyword>
<evidence type="ECO:0000256" key="15">
    <source>
        <dbReference type="ARBA" id="ARBA00040883"/>
    </source>
</evidence>
<dbReference type="GO" id="GO:0005737">
    <property type="term" value="C:cytoplasm"/>
    <property type="evidence" value="ECO:0007669"/>
    <property type="project" value="UniProtKB-SubCell"/>
</dbReference>
<evidence type="ECO:0000256" key="5">
    <source>
        <dbReference type="ARBA" id="ARBA00011738"/>
    </source>
</evidence>
<dbReference type="GO" id="GO:0004594">
    <property type="term" value="F:pantothenate kinase activity"/>
    <property type="evidence" value="ECO:0007669"/>
    <property type="project" value="UniProtKB-UniRule"/>
</dbReference>
<comment type="catalytic activity">
    <reaction evidence="1 16">
        <text>(R)-pantothenate + ATP = (R)-4'-phosphopantothenate + ADP + H(+)</text>
        <dbReference type="Rhea" id="RHEA:16373"/>
        <dbReference type="ChEBI" id="CHEBI:10986"/>
        <dbReference type="ChEBI" id="CHEBI:15378"/>
        <dbReference type="ChEBI" id="CHEBI:29032"/>
        <dbReference type="ChEBI" id="CHEBI:30616"/>
        <dbReference type="ChEBI" id="CHEBI:456216"/>
        <dbReference type="EC" id="2.7.1.33"/>
    </reaction>
</comment>
<proteinExistence type="inferred from homology"/>
<feature type="binding site" evidence="16">
    <location>
        <position position="132"/>
    </location>
    <ligand>
        <name>ATP</name>
        <dbReference type="ChEBI" id="CHEBI:30616"/>
    </ligand>
</feature>
<name>A0A1W1VAT6_PEPAS</name>
<dbReference type="Pfam" id="PF03309">
    <property type="entry name" value="Pan_kinase"/>
    <property type="match status" value="1"/>
</dbReference>
<dbReference type="GO" id="GO:0046872">
    <property type="term" value="F:metal ion binding"/>
    <property type="evidence" value="ECO:0007669"/>
    <property type="project" value="UniProtKB-KW"/>
</dbReference>
<feature type="binding site" evidence="16">
    <location>
        <begin position="107"/>
        <end position="110"/>
    </location>
    <ligand>
        <name>substrate</name>
    </ligand>
</feature>
<dbReference type="GO" id="GO:0015937">
    <property type="term" value="P:coenzyme A biosynthetic process"/>
    <property type="evidence" value="ECO:0007669"/>
    <property type="project" value="UniProtKB-UniRule"/>
</dbReference>
<keyword evidence="7 16" id="KW-0963">Cytoplasm</keyword>
<evidence type="ECO:0000256" key="11">
    <source>
        <dbReference type="ARBA" id="ARBA00022840"/>
    </source>
</evidence>
<dbReference type="PANTHER" id="PTHR34265:SF1">
    <property type="entry name" value="TYPE III PANTOTHENATE KINASE"/>
    <property type="match status" value="1"/>
</dbReference>
<keyword evidence="8 16" id="KW-0808">Transferase</keyword>
<evidence type="ECO:0000256" key="14">
    <source>
        <dbReference type="ARBA" id="ARBA00038036"/>
    </source>
</evidence>
<evidence type="ECO:0000313" key="18">
    <source>
        <dbReference type="Proteomes" id="UP000192368"/>
    </source>
</evidence>
<feature type="active site" description="Proton acceptor" evidence="16">
    <location>
        <position position="109"/>
    </location>
</feature>
<gene>
    <name evidence="16" type="primary">coaX</name>
    <name evidence="17" type="ORF">SAMN00017477_1582</name>
</gene>
<dbReference type="STRING" id="573058.SAMN00017477_1582"/>
<accession>A0A1W1VAT6</accession>
<comment type="pathway">
    <text evidence="4 16">Cofactor biosynthesis; coenzyme A biosynthesis; CoA from (R)-pantothenate: step 1/5.</text>
</comment>
<keyword evidence="12 16" id="KW-0630">Potassium</keyword>
<dbReference type="Proteomes" id="UP000192368">
    <property type="component" value="Unassembled WGS sequence"/>
</dbReference>
<keyword evidence="13 16" id="KW-0173">Coenzyme A biosynthesis</keyword>